<organism evidence="1 2">
    <name type="scientific">Trichonephila clavata</name>
    <name type="common">Joro spider</name>
    <name type="synonym">Nephila clavata</name>
    <dbReference type="NCBI Taxonomy" id="2740835"/>
    <lineage>
        <taxon>Eukaryota</taxon>
        <taxon>Metazoa</taxon>
        <taxon>Ecdysozoa</taxon>
        <taxon>Arthropoda</taxon>
        <taxon>Chelicerata</taxon>
        <taxon>Arachnida</taxon>
        <taxon>Araneae</taxon>
        <taxon>Araneomorphae</taxon>
        <taxon>Entelegynae</taxon>
        <taxon>Araneoidea</taxon>
        <taxon>Nephilidae</taxon>
        <taxon>Trichonephila</taxon>
    </lineage>
</organism>
<evidence type="ECO:0000313" key="2">
    <source>
        <dbReference type="Proteomes" id="UP000887116"/>
    </source>
</evidence>
<comment type="caution">
    <text evidence="1">The sequence shown here is derived from an EMBL/GenBank/DDBJ whole genome shotgun (WGS) entry which is preliminary data.</text>
</comment>
<evidence type="ECO:0000313" key="1">
    <source>
        <dbReference type="EMBL" id="GFR05426.1"/>
    </source>
</evidence>
<reference evidence="1" key="1">
    <citation type="submission" date="2020-07" db="EMBL/GenBank/DDBJ databases">
        <title>Multicomponent nature underlies the extraordinary mechanical properties of spider dragline silk.</title>
        <authorList>
            <person name="Kono N."/>
            <person name="Nakamura H."/>
            <person name="Mori M."/>
            <person name="Yoshida Y."/>
            <person name="Ohtoshi R."/>
            <person name="Malay A.D."/>
            <person name="Moran D.A.P."/>
            <person name="Tomita M."/>
            <person name="Numata K."/>
            <person name="Arakawa K."/>
        </authorList>
    </citation>
    <scope>NUCLEOTIDE SEQUENCE</scope>
</reference>
<dbReference type="AlphaFoldDB" id="A0A8X6LC68"/>
<sequence length="109" mass="12707">MMPFDQIWTIKSDRQNCITGDFKIDRDDSVWKRISGNVDKYVLYNHSNNPSQYTIGQTTIDWVYFQHMVWRNMGCLKVYLNSPTTTCSNALGKEEGLEHPIQEDDDPSL</sequence>
<name>A0A8X6LC68_TRICU</name>
<dbReference type="Proteomes" id="UP000887116">
    <property type="component" value="Unassembled WGS sequence"/>
</dbReference>
<accession>A0A8X6LC68</accession>
<keyword evidence="2" id="KW-1185">Reference proteome</keyword>
<proteinExistence type="predicted"/>
<dbReference type="EMBL" id="BMAO01035708">
    <property type="protein sequence ID" value="GFR05426.1"/>
    <property type="molecule type" value="Genomic_DNA"/>
</dbReference>
<gene>
    <name evidence="1" type="ORF">TNCT_240241</name>
</gene>
<protein>
    <submittedName>
        <fullName evidence="1">Uncharacterized protein</fullName>
    </submittedName>
</protein>